<keyword evidence="6" id="KW-1185">Reference proteome</keyword>
<dbReference type="GO" id="GO:0000976">
    <property type="term" value="F:transcription cis-regulatory region binding"/>
    <property type="evidence" value="ECO:0007669"/>
    <property type="project" value="TreeGrafter"/>
</dbReference>
<dbReference type="Gene3D" id="3.40.50.2300">
    <property type="match status" value="2"/>
</dbReference>
<dbReference type="PANTHER" id="PTHR30146:SF153">
    <property type="entry name" value="LACTOSE OPERON REPRESSOR"/>
    <property type="match status" value="1"/>
</dbReference>
<dbReference type="SUPFAM" id="SSF53822">
    <property type="entry name" value="Periplasmic binding protein-like I"/>
    <property type="match status" value="1"/>
</dbReference>
<proteinExistence type="predicted"/>
<dbReference type="RefSeq" id="WP_109230010.1">
    <property type="nucleotide sequence ID" value="NZ_PYHR01000002.1"/>
</dbReference>
<dbReference type="InterPro" id="IPR028082">
    <property type="entry name" value="Peripla_BP_I"/>
</dbReference>
<keyword evidence="3" id="KW-0804">Transcription</keyword>
<protein>
    <submittedName>
        <fullName evidence="5">LacI family transcriptional regulator</fullName>
    </submittedName>
</protein>
<dbReference type="PROSITE" id="PS50932">
    <property type="entry name" value="HTH_LACI_2"/>
    <property type="match status" value="1"/>
</dbReference>
<evidence type="ECO:0000256" key="2">
    <source>
        <dbReference type="ARBA" id="ARBA00023125"/>
    </source>
</evidence>
<keyword evidence="2" id="KW-0238">DNA-binding</keyword>
<dbReference type="SMART" id="SM00354">
    <property type="entry name" value="HTH_LACI"/>
    <property type="match status" value="1"/>
</dbReference>
<dbReference type="EMBL" id="PYHR01000002">
    <property type="protein sequence ID" value="PWD51630.1"/>
    <property type="molecule type" value="Genomic_DNA"/>
</dbReference>
<dbReference type="Pfam" id="PF00356">
    <property type="entry name" value="LacI"/>
    <property type="match status" value="1"/>
</dbReference>
<dbReference type="InterPro" id="IPR010982">
    <property type="entry name" value="Lambda_DNA-bd_dom_sf"/>
</dbReference>
<evidence type="ECO:0000259" key="4">
    <source>
        <dbReference type="PROSITE" id="PS50932"/>
    </source>
</evidence>
<name>A0A2U1ZXF7_9MICO</name>
<dbReference type="InterPro" id="IPR046335">
    <property type="entry name" value="LacI/GalR-like_sensor"/>
</dbReference>
<evidence type="ECO:0000256" key="3">
    <source>
        <dbReference type="ARBA" id="ARBA00023163"/>
    </source>
</evidence>
<accession>A0A2U1ZXF7</accession>
<dbReference type="SUPFAM" id="SSF47413">
    <property type="entry name" value="lambda repressor-like DNA-binding domains"/>
    <property type="match status" value="1"/>
</dbReference>
<evidence type="ECO:0000313" key="5">
    <source>
        <dbReference type="EMBL" id="PWD51630.1"/>
    </source>
</evidence>
<keyword evidence="1" id="KW-0805">Transcription regulation</keyword>
<sequence>MTTTRGAATILDVAALAGVSRQTVTRAINDMADVSPTTRARVLAAAADLNYRPNRAAQSMVQGRSTTIGLVLDDLSNPYFAELASAFTRVAADREWSVMLCDLGADPERARKQLASIVSRVDALAMTGCRSGTMALLPDSLAKQNGFGLPVIMLDGPADPRLSARVLIDATAGVTAALDHLVRGGRRRIAFIDSDLGTDHRRGIYLDYLQQRDLGWNENPVVSADESLEGGIQAAELLVGRMPDADAILVYNDIMAIGVLKTLVRLGVAVPEDVAVIGMDGLEIGRHVTPELTSVSIDKVAVAEATVELLERVLSGSGAMPPDDAVIHPELLVRGSS</sequence>
<feature type="domain" description="HTH lacI-type" evidence="4">
    <location>
        <begin position="8"/>
        <end position="62"/>
    </location>
</feature>
<dbReference type="Proteomes" id="UP000245166">
    <property type="component" value="Unassembled WGS sequence"/>
</dbReference>
<comment type="caution">
    <text evidence="5">The sequence shown here is derived from an EMBL/GenBank/DDBJ whole genome shotgun (WGS) entry which is preliminary data.</text>
</comment>
<dbReference type="Pfam" id="PF13377">
    <property type="entry name" value="Peripla_BP_3"/>
    <property type="match status" value="1"/>
</dbReference>
<evidence type="ECO:0000256" key="1">
    <source>
        <dbReference type="ARBA" id="ARBA00023015"/>
    </source>
</evidence>
<dbReference type="OrthoDB" id="9785139at2"/>
<dbReference type="PROSITE" id="PS00356">
    <property type="entry name" value="HTH_LACI_1"/>
    <property type="match status" value="1"/>
</dbReference>
<evidence type="ECO:0000313" key="6">
    <source>
        <dbReference type="Proteomes" id="UP000245166"/>
    </source>
</evidence>
<dbReference type="AlphaFoldDB" id="A0A2U1ZXF7"/>
<dbReference type="GO" id="GO:0003700">
    <property type="term" value="F:DNA-binding transcription factor activity"/>
    <property type="evidence" value="ECO:0007669"/>
    <property type="project" value="TreeGrafter"/>
</dbReference>
<dbReference type="CDD" id="cd01392">
    <property type="entry name" value="HTH_LacI"/>
    <property type="match status" value="1"/>
</dbReference>
<dbReference type="InterPro" id="IPR000843">
    <property type="entry name" value="HTH_LacI"/>
</dbReference>
<gene>
    <name evidence="5" type="ORF">C8046_14240</name>
</gene>
<dbReference type="PANTHER" id="PTHR30146">
    <property type="entry name" value="LACI-RELATED TRANSCRIPTIONAL REPRESSOR"/>
    <property type="match status" value="1"/>
</dbReference>
<dbReference type="Gene3D" id="1.10.260.40">
    <property type="entry name" value="lambda repressor-like DNA-binding domains"/>
    <property type="match status" value="1"/>
</dbReference>
<reference evidence="5 6" key="1">
    <citation type="submission" date="2018-03" db="EMBL/GenBank/DDBJ databases">
        <title>Genome assembly of novel Miniimonas species PCH200.</title>
        <authorList>
            <person name="Thakur V."/>
            <person name="Kumar V."/>
            <person name="Singh D."/>
        </authorList>
    </citation>
    <scope>NUCLEOTIDE SEQUENCE [LARGE SCALE GENOMIC DNA]</scope>
    <source>
        <strain evidence="5 6">PCH200</strain>
    </source>
</reference>
<organism evidence="5 6">
    <name type="scientific">Serinibacter arcticus</name>
    <dbReference type="NCBI Taxonomy" id="1655435"/>
    <lineage>
        <taxon>Bacteria</taxon>
        <taxon>Bacillati</taxon>
        <taxon>Actinomycetota</taxon>
        <taxon>Actinomycetes</taxon>
        <taxon>Micrococcales</taxon>
        <taxon>Beutenbergiaceae</taxon>
        <taxon>Serinibacter</taxon>
    </lineage>
</organism>
<dbReference type="CDD" id="cd06267">
    <property type="entry name" value="PBP1_LacI_sugar_binding-like"/>
    <property type="match status" value="1"/>
</dbReference>